<name>A0A0F4YQR7_RASE3</name>
<dbReference type="EMBL" id="LASV01000258">
    <property type="protein sequence ID" value="KKA20445.1"/>
    <property type="molecule type" value="Genomic_DNA"/>
</dbReference>
<gene>
    <name evidence="1" type="ORF">T310_5535</name>
</gene>
<organism evidence="1 2">
    <name type="scientific">Rasamsonia emersonii (strain ATCC 16479 / CBS 393.64 / IMI 116815)</name>
    <dbReference type="NCBI Taxonomy" id="1408163"/>
    <lineage>
        <taxon>Eukaryota</taxon>
        <taxon>Fungi</taxon>
        <taxon>Dikarya</taxon>
        <taxon>Ascomycota</taxon>
        <taxon>Pezizomycotina</taxon>
        <taxon>Eurotiomycetes</taxon>
        <taxon>Eurotiomycetidae</taxon>
        <taxon>Eurotiales</taxon>
        <taxon>Trichocomaceae</taxon>
        <taxon>Rasamsonia</taxon>
    </lineage>
</organism>
<sequence>VLRSFEALSNYYSTAHTSIYRPINKTNKKWHLLRRSSSPLLSPPLLLLPRIVSTSTPTWGRDRLFSRIGPSSAGTQVGFLLVLVCTHIYMYTFERPSDISYSRHPMHPARRHLLLGWNPLRDAAGHLP</sequence>
<accession>A0A0F4YQR7</accession>
<evidence type="ECO:0000313" key="2">
    <source>
        <dbReference type="Proteomes" id="UP000053958"/>
    </source>
</evidence>
<reference evidence="1 2" key="1">
    <citation type="submission" date="2015-04" db="EMBL/GenBank/DDBJ databases">
        <authorList>
            <person name="Heijne W.H."/>
            <person name="Fedorova N.D."/>
            <person name="Nierman W.C."/>
            <person name="Vollebregt A.W."/>
            <person name="Zhao Z."/>
            <person name="Wu L."/>
            <person name="Kumar M."/>
            <person name="Stam H."/>
            <person name="van den Berg M.A."/>
            <person name="Pel H.J."/>
        </authorList>
    </citation>
    <scope>NUCLEOTIDE SEQUENCE [LARGE SCALE GENOMIC DNA]</scope>
    <source>
        <strain evidence="1 2">CBS 393.64</strain>
    </source>
</reference>
<dbReference type="GeneID" id="25317879"/>
<comment type="caution">
    <text evidence="1">The sequence shown here is derived from an EMBL/GenBank/DDBJ whole genome shotgun (WGS) entry which is preliminary data.</text>
</comment>
<evidence type="ECO:0000313" key="1">
    <source>
        <dbReference type="EMBL" id="KKA20445.1"/>
    </source>
</evidence>
<dbReference type="RefSeq" id="XP_013327057.1">
    <property type="nucleotide sequence ID" value="XM_013471603.1"/>
</dbReference>
<keyword evidence="2" id="KW-1185">Reference proteome</keyword>
<protein>
    <submittedName>
        <fullName evidence="1">Uncharacterized protein</fullName>
    </submittedName>
</protein>
<dbReference type="AlphaFoldDB" id="A0A0F4YQR7"/>
<dbReference type="Proteomes" id="UP000053958">
    <property type="component" value="Unassembled WGS sequence"/>
</dbReference>
<feature type="non-terminal residue" evidence="1">
    <location>
        <position position="1"/>
    </location>
</feature>
<proteinExistence type="predicted"/>